<feature type="domain" description="Pep3/Vps18 beta-propeller" evidence="2">
    <location>
        <begin position="155"/>
        <end position="350"/>
    </location>
</feature>
<comment type="caution">
    <text evidence="3">The sequence shown here is derived from an EMBL/GenBank/DDBJ whole genome shotgun (WGS) entry which is preliminary data.</text>
</comment>
<dbReference type="Proteomes" id="UP000031737">
    <property type="component" value="Unassembled WGS sequence"/>
</dbReference>
<proteinExistence type="predicted"/>
<evidence type="ECO:0000313" key="4">
    <source>
        <dbReference type="Proteomes" id="UP000031737"/>
    </source>
</evidence>
<reference evidence="3 4" key="1">
    <citation type="submission" date="2013-07" db="EMBL/GenBank/DDBJ databases">
        <authorList>
            <person name="Stoco P.H."/>
            <person name="Wagner G."/>
            <person name="Gerber A."/>
            <person name="Zaha A."/>
            <person name="Thompson C."/>
            <person name="Bartholomeu D.C."/>
            <person name="Luckemeyer D.D."/>
            <person name="Bahia D."/>
            <person name="Loreto E."/>
            <person name="Prestes E.B."/>
            <person name="Lima F.M."/>
            <person name="Rodrigues-Luiz G."/>
            <person name="Vallejo G.A."/>
            <person name="Filho J.F."/>
            <person name="Monteiro K.M."/>
            <person name="Tyler K.M."/>
            <person name="de Almeida L.G."/>
            <person name="Ortiz M.F."/>
            <person name="Siervo M.A."/>
            <person name="de Moraes M.H."/>
            <person name="Cunha O.L."/>
            <person name="Mendonca-Neto R."/>
            <person name="Silva R."/>
            <person name="Teixeira S.M."/>
            <person name="Murta S.M."/>
            <person name="Sincero T.C."/>
            <person name="Mendes T.A."/>
            <person name="Urmenyi T.P."/>
            <person name="Silva V.G."/>
            <person name="da Rocha W.D."/>
            <person name="Andersson B."/>
            <person name="Romanha A.J."/>
            <person name="Steindel M."/>
            <person name="de Vasconcelos A.T."/>
            <person name="Grisard E.C."/>
        </authorList>
    </citation>
    <scope>NUCLEOTIDE SEQUENCE [LARGE SCALE GENOMIC DNA]</scope>
    <source>
        <strain evidence="3 4">SC58</strain>
    </source>
</reference>
<evidence type="ECO:0000313" key="3">
    <source>
        <dbReference type="EMBL" id="ESL12205.1"/>
    </source>
</evidence>
<gene>
    <name evidence="3" type="ORF">TRSC58_00031</name>
</gene>
<dbReference type="VEuPathDB" id="TriTrypDB:TRSC58_00031"/>
<organism evidence="3 4">
    <name type="scientific">Trypanosoma rangeli SC58</name>
    <dbReference type="NCBI Taxonomy" id="429131"/>
    <lineage>
        <taxon>Eukaryota</taxon>
        <taxon>Discoba</taxon>
        <taxon>Euglenozoa</taxon>
        <taxon>Kinetoplastea</taxon>
        <taxon>Metakinetoplastina</taxon>
        <taxon>Trypanosomatida</taxon>
        <taxon>Trypanosomatidae</taxon>
        <taxon>Trypanosoma</taxon>
        <taxon>Herpetosoma</taxon>
    </lineage>
</organism>
<dbReference type="Pfam" id="PF05131">
    <property type="entry name" value="Pep3_Vps18"/>
    <property type="match status" value="1"/>
</dbReference>
<dbReference type="EMBL" id="AUPL01000031">
    <property type="protein sequence ID" value="ESL12205.1"/>
    <property type="molecule type" value="Genomic_DNA"/>
</dbReference>
<protein>
    <recommendedName>
        <fullName evidence="2">Pep3/Vps18 beta-propeller domain-containing protein</fullName>
    </recommendedName>
</protein>
<dbReference type="InterPro" id="IPR007810">
    <property type="entry name" value="Pep3/Vps18_beta-prop"/>
</dbReference>
<dbReference type="AlphaFoldDB" id="A0A061JCU6"/>
<feature type="compositionally biased region" description="Low complexity" evidence="1">
    <location>
        <begin position="462"/>
        <end position="483"/>
    </location>
</feature>
<name>A0A061JCU6_TRYRA</name>
<feature type="region of interest" description="Disordered" evidence="1">
    <location>
        <begin position="460"/>
        <end position="489"/>
    </location>
</feature>
<feature type="compositionally biased region" description="Basic and acidic residues" evidence="1">
    <location>
        <begin position="802"/>
        <end position="825"/>
    </location>
</feature>
<keyword evidence="4" id="KW-1185">Reference proteome</keyword>
<accession>A0A061JCU6</accession>
<evidence type="ECO:0000256" key="1">
    <source>
        <dbReference type="SAM" id="MobiDB-lite"/>
    </source>
</evidence>
<feature type="region of interest" description="Disordered" evidence="1">
    <location>
        <begin position="798"/>
        <end position="825"/>
    </location>
</feature>
<dbReference type="OrthoDB" id="252057at2759"/>
<sequence>MYVASEKVAWFDPALLRLGQVTSSVDDFLEVREVVTTAVRRRFEETLTDCALNSSSVHAAAREFYNTMEGRRGVAAAIGCRVERPACPIDHSMEPLAHVVVAGGTYAAVTEPVPQHLYFFDQRNDIAISCLKLACGGRTSEKTPTADNFFIDECDVVAALFLEPRGNFCVVRWRSGKAAYYHIPRRSSGHSRDYYHCHRPQSEGWPAEDVKSSEDEERLESDMMPRRFPLQFCANVTGMLRPFYVECIAWDPNNTSDTTTGDVILGSSSGGILLACRLETHGIVAARRLYQFPQPYSSYPIDSVAYMTDLQSPEHPRRHVVLVAQNTRLFVFCSLWGQSSSLEAAFDTSLLDCKNVVSNSTAAFSCAVSSPLSGGVSSSSGGGLMNYISVSNGATTTTATATIPSSFFSSSASVGCRHRALSSTVAPADASVLHEGPEASRPRLLSCVVILHSRELLPTLPSASPAPSAGGREGASSRGEAGANSPPTVATDKLPPVFFWQYGDTLTHGIILLTDLARTAGVEASQATTHASTLMHRQEGYCSPAMRSPRPTSPFNTRLPLNVWQSLLPVGILSVVSLARLMQDFSALLQSQQGGTQRPPMFRRVPVGADENVAAVCTPPRPLGVGDVERLLVLRHGGRHGVGGCFTLPSLTTPSLKRNSGFCLKGEELRPSEGELQTAEKLVSVAMGYGHIVLTTTRAVHVFCHFAALPLPQEAFQWKNALVFTQELVASAMGNTATGTRGDGVVTVFCSHDVGCSQVFHLFSATYIFDLRLCRRRCRAQHVAQLVDAVNNVGAGTVQRGPAEKDELESTHGCEARTTGRDRQQ</sequence>
<evidence type="ECO:0000259" key="2">
    <source>
        <dbReference type="Pfam" id="PF05131"/>
    </source>
</evidence>